<dbReference type="EMBL" id="UYJE01009784">
    <property type="protein sequence ID" value="VDI76729.1"/>
    <property type="molecule type" value="Genomic_DNA"/>
</dbReference>
<evidence type="ECO:0000256" key="2">
    <source>
        <dbReference type="ARBA" id="ARBA00022645"/>
    </source>
</evidence>
<feature type="disulfide bond" evidence="17">
    <location>
        <begin position="524"/>
        <end position="536"/>
    </location>
</feature>
<keyword evidence="7 16" id="KW-0862">Zinc</keyword>
<sequence>MSQFRLAFFLSIIRICQCVLMTNMTDMRNFLKSYNTHAANANNEAVTIAWNYYTNITKENQAKMTESDLDMANFTKVWAAKANQFDWKRSDLNATEKRQFEKITQLGFSSVNDTAKIELKSNLEAELTGIYSTGKVCLTEFGKGCLELEPGLTDMMANSRNPNELLAAWKGWRDQTGKKMRTKYTEFVNVMNEMIKFSGFNDTGEYWRSWYEASTFESDVKKLYNELLPLYEQLHAYVRHKLKNKYGTALFPDTGHIPAHLLGNMWSQSWSNIYDLLTPYPNAISVDITQKMKDKGYNVTHMYRVAEEFFTSIGLDKMPTSFWNKSMLEKPANRDVVCHASAWDFYDGEDVRIKQCTSVTADQFLTVHHEMGHLIYFLAYAIQPVIFRRGGNPGFHEGMADIVSLSFQTPEHMHAIGLLDSIPNDKESDINFLMQMALEKIAFLPFGYLIDQWRWSVFRRETTPNNYNANWWDLRCGYQGISPPVQRTEQDFDPGAKYHIPGNTPYIRYFVSFVVQFQWHKALCDEIGYKGQLHRCDIYKNKTAGAKLRNMLALGSSKQWQDAMQVMTGGRNMSALPIIQYFTPLIDWLKEQNKEENIGWSAQCPSNIPSPDQTNNQARLSVSTETVCLIIVTLTNFLLMSM</sequence>
<organism evidence="24 25">
    <name type="scientific">Mytilus galloprovincialis</name>
    <name type="common">Mediterranean mussel</name>
    <dbReference type="NCBI Taxonomy" id="29158"/>
    <lineage>
        <taxon>Eukaryota</taxon>
        <taxon>Metazoa</taxon>
        <taxon>Spiralia</taxon>
        <taxon>Lophotrochozoa</taxon>
        <taxon>Mollusca</taxon>
        <taxon>Bivalvia</taxon>
        <taxon>Autobranchia</taxon>
        <taxon>Pteriomorphia</taxon>
        <taxon>Mytilida</taxon>
        <taxon>Mytiloidea</taxon>
        <taxon>Mytilidae</taxon>
        <taxon>Mytilinae</taxon>
        <taxon>Mytilus</taxon>
    </lineage>
</organism>
<feature type="chain" id="PRO_5032286394" description="Angiotensin-converting enzyme" evidence="23">
    <location>
        <begin position="19"/>
        <end position="642"/>
    </location>
</feature>
<dbReference type="CDD" id="cd06461">
    <property type="entry name" value="M2_ACE"/>
    <property type="match status" value="1"/>
</dbReference>
<evidence type="ECO:0000256" key="23">
    <source>
        <dbReference type="SAM" id="SignalP"/>
    </source>
</evidence>
<evidence type="ECO:0000256" key="6">
    <source>
        <dbReference type="ARBA" id="ARBA00022801"/>
    </source>
</evidence>
<keyword evidence="5 23" id="KW-0732">Signal</keyword>
<keyword evidence="10 14" id="KW-0325">Glycoprotein</keyword>
<evidence type="ECO:0000256" key="20">
    <source>
        <dbReference type="PIRSR" id="PIRSR601548-8"/>
    </source>
</evidence>
<accession>A0A8B6HC22</accession>
<keyword evidence="2 22" id="KW-0121">Carboxypeptidase</keyword>
<dbReference type="GO" id="GO:0004180">
    <property type="term" value="F:carboxypeptidase activity"/>
    <property type="evidence" value="ECO:0007669"/>
    <property type="project" value="UniProtKB-KW"/>
</dbReference>
<dbReference type="GO" id="GO:0006508">
    <property type="term" value="P:proteolysis"/>
    <property type="evidence" value="ECO:0007669"/>
    <property type="project" value="UniProtKB-KW"/>
</dbReference>
<evidence type="ECO:0000256" key="12">
    <source>
        <dbReference type="ARBA" id="ARBA00039858"/>
    </source>
</evidence>
<dbReference type="SUPFAM" id="SSF55486">
    <property type="entry name" value="Metalloproteases ('zincins'), catalytic domain"/>
    <property type="match status" value="1"/>
</dbReference>
<name>A0A8B6HC22_MYTGA</name>
<dbReference type="PANTHER" id="PTHR10514">
    <property type="entry name" value="ANGIOTENSIN-CONVERTING ENZYME"/>
    <property type="match status" value="1"/>
</dbReference>
<evidence type="ECO:0000256" key="17">
    <source>
        <dbReference type="PIRSR" id="PIRSR601548-4"/>
    </source>
</evidence>
<feature type="active site" description="Proton acceptor 1" evidence="13">
    <location>
        <position position="370"/>
    </location>
</feature>
<protein>
    <recommendedName>
        <fullName evidence="12 22">Angiotensin-converting enzyme</fullName>
        <ecNumber evidence="22">3.4.-.-</ecNumber>
    </recommendedName>
</protein>
<comment type="caution">
    <text evidence="21">Lacks conserved residue(s) required for the propagation of feature annotation.</text>
</comment>
<evidence type="ECO:0000256" key="3">
    <source>
        <dbReference type="ARBA" id="ARBA00022670"/>
    </source>
</evidence>
<comment type="caution">
    <text evidence="24">The sequence shown here is derived from an EMBL/GenBank/DDBJ whole genome shotgun (WGS) entry which is preliminary data.</text>
</comment>
<comment type="similarity">
    <text evidence="1 21 22">Belongs to the peptidase M2 family.</text>
</comment>
<feature type="disulfide bond" evidence="17 21">
    <location>
        <begin position="137"/>
        <end position="145"/>
    </location>
</feature>
<keyword evidence="4 16" id="KW-0479">Metal-binding</keyword>
<evidence type="ECO:0000256" key="14">
    <source>
        <dbReference type="PIRSR" id="PIRSR601548-10"/>
    </source>
</evidence>
<feature type="glycosylation site" description="N-linked (GlcNAc...) asparagine" evidence="14">
    <location>
        <position position="55"/>
    </location>
</feature>
<keyword evidence="8 22" id="KW-0482">Metalloprotease</keyword>
<dbReference type="Pfam" id="PF01401">
    <property type="entry name" value="Peptidase_M2"/>
    <property type="match status" value="1"/>
</dbReference>
<dbReference type="Gene3D" id="1.10.1370.30">
    <property type="match status" value="2"/>
</dbReference>
<feature type="binding site" evidence="16">
    <location>
        <position position="369"/>
    </location>
    <ligand>
        <name>Zn(2+)</name>
        <dbReference type="ChEBI" id="CHEBI:29105"/>
        <label>1</label>
        <note>catalytic</note>
    </ligand>
</feature>
<evidence type="ECO:0000256" key="10">
    <source>
        <dbReference type="ARBA" id="ARBA00023180"/>
    </source>
</evidence>
<evidence type="ECO:0000256" key="21">
    <source>
        <dbReference type="PROSITE-ProRule" id="PRU01355"/>
    </source>
</evidence>
<feature type="glycosylation site" description="N-linked (GlcNAc...) (complex) asparagine" evidence="14">
    <location>
        <position position="93"/>
    </location>
</feature>
<feature type="glycosylation site" description="N-linked (GlcNAc...) asparagine" evidence="18">
    <location>
        <position position="298"/>
    </location>
</feature>
<dbReference type="FunFam" id="1.10.1370.30:FF:000004">
    <property type="entry name" value="Angiotensin-converting enzyme"/>
    <property type="match status" value="1"/>
</dbReference>
<feature type="binding site" evidence="16">
    <location>
        <position position="373"/>
    </location>
    <ligand>
        <name>Zn(2+)</name>
        <dbReference type="ChEBI" id="CHEBI:29105"/>
        <label>1</label>
        <note>catalytic</note>
    </ligand>
</feature>
<dbReference type="GO" id="GO:0008241">
    <property type="term" value="F:peptidyl-dipeptidase activity"/>
    <property type="evidence" value="ECO:0007669"/>
    <property type="project" value="UniProtKB-EC"/>
</dbReference>
<feature type="binding site" evidence="20">
    <location>
        <position position="397"/>
    </location>
    <ligand>
        <name>Zn(2+)</name>
        <dbReference type="ChEBI" id="CHEBI:29105"/>
        <label>2</label>
        <note>catalytic</note>
    </ligand>
</feature>
<evidence type="ECO:0000256" key="7">
    <source>
        <dbReference type="ARBA" id="ARBA00022833"/>
    </source>
</evidence>
<comment type="catalytic activity">
    <reaction evidence="11">
        <text>Release of a C-terminal dipeptide, oligopeptide-|-Xaa-Yaa, when Xaa is not Pro, and Yaa is neither Asp nor Glu. Thus, conversion of angiotensin I to angiotensin II, with increase in vasoconstrictor activity, but no action on angiotensin II.</text>
        <dbReference type="EC" id="3.4.15.1"/>
    </reaction>
</comment>
<dbReference type="Proteomes" id="UP000596742">
    <property type="component" value="Unassembled WGS sequence"/>
</dbReference>
<evidence type="ECO:0000256" key="4">
    <source>
        <dbReference type="ARBA" id="ARBA00022723"/>
    </source>
</evidence>
<feature type="active site" description="Proton donor 2" evidence="19">
    <location>
        <position position="499"/>
    </location>
</feature>
<evidence type="ECO:0000256" key="9">
    <source>
        <dbReference type="ARBA" id="ARBA00023157"/>
    </source>
</evidence>
<comment type="cofactor">
    <cofactor evidence="22">
        <name>Zn(2+)</name>
        <dbReference type="ChEBI" id="CHEBI:29105"/>
    </cofactor>
    <text evidence="22">Binds 1 zinc ion per subunit.</text>
</comment>
<dbReference type="EC" id="3.4.-.-" evidence="22"/>
<feature type="binding site" evidence="16">
    <location>
        <position position="397"/>
    </location>
    <ligand>
        <name>Zn(2+)</name>
        <dbReference type="ChEBI" id="CHEBI:29105"/>
        <label>1</label>
        <note>catalytic</note>
    </ligand>
</feature>
<evidence type="ECO:0000256" key="15">
    <source>
        <dbReference type="PIRSR" id="PIRSR601548-2"/>
    </source>
</evidence>
<feature type="binding site" evidence="20">
    <location>
        <position position="373"/>
    </location>
    <ligand>
        <name>Zn(2+)</name>
        <dbReference type="ChEBI" id="CHEBI:29105"/>
        <label>2</label>
        <note>catalytic</note>
    </ligand>
</feature>
<evidence type="ECO:0000256" key="11">
    <source>
        <dbReference type="ARBA" id="ARBA00036868"/>
    </source>
</evidence>
<dbReference type="PROSITE" id="PS52011">
    <property type="entry name" value="PEPTIDASE_M2"/>
    <property type="match status" value="1"/>
</dbReference>
<evidence type="ECO:0000256" key="18">
    <source>
        <dbReference type="PIRSR" id="PIRSR601548-5"/>
    </source>
</evidence>
<evidence type="ECO:0000313" key="25">
    <source>
        <dbReference type="Proteomes" id="UP000596742"/>
    </source>
</evidence>
<keyword evidence="3 22" id="KW-0645">Protease</keyword>
<keyword evidence="6 22" id="KW-0378">Hydrolase</keyword>
<feature type="glycosylation site" description="N-linked (GlcNAc...) asparagine; partial" evidence="14">
    <location>
        <position position="324"/>
    </location>
</feature>
<keyword evidence="25" id="KW-1185">Reference proteome</keyword>
<evidence type="ECO:0000256" key="1">
    <source>
        <dbReference type="ARBA" id="ARBA00008139"/>
    </source>
</evidence>
<dbReference type="GO" id="GO:0008237">
    <property type="term" value="F:metallopeptidase activity"/>
    <property type="evidence" value="ECO:0007669"/>
    <property type="project" value="UniProtKB-KW"/>
</dbReference>
<proteinExistence type="inferred from homology"/>
<feature type="glycosylation site" description="N-linked (GlcNAc...) (complex) asparagine" evidence="14">
    <location>
        <position position="73"/>
    </location>
</feature>
<feature type="signal peptide" evidence="23">
    <location>
        <begin position="1"/>
        <end position="18"/>
    </location>
</feature>
<feature type="binding site" evidence="15">
    <location>
        <position position="508"/>
    </location>
    <ligand>
        <name>chloride</name>
        <dbReference type="ChEBI" id="CHEBI:17996"/>
        <label>1</label>
    </ligand>
</feature>
<feature type="active site" description="Proton acceptor 2" evidence="19">
    <location>
        <position position="370"/>
    </location>
</feature>
<feature type="binding site" evidence="20">
    <location>
        <position position="369"/>
    </location>
    <ligand>
        <name>Zn(2+)</name>
        <dbReference type="ChEBI" id="CHEBI:29105"/>
        <label>2</label>
        <note>catalytic</note>
    </ligand>
</feature>
<evidence type="ECO:0000256" key="5">
    <source>
        <dbReference type="ARBA" id="ARBA00022729"/>
    </source>
</evidence>
<evidence type="ECO:0000256" key="19">
    <source>
        <dbReference type="PIRSR" id="PIRSR601548-6"/>
    </source>
</evidence>
<dbReference type="AlphaFoldDB" id="A0A8B6HC22"/>
<evidence type="ECO:0000256" key="8">
    <source>
        <dbReference type="ARBA" id="ARBA00023049"/>
    </source>
</evidence>
<feature type="glycosylation site" description="N-linked (GlcNAc...) asparagine; partial" evidence="14">
    <location>
        <position position="572"/>
    </location>
</feature>
<dbReference type="GO" id="GO:0046872">
    <property type="term" value="F:metal ion binding"/>
    <property type="evidence" value="ECO:0007669"/>
    <property type="project" value="UniProtKB-KW"/>
</dbReference>
<evidence type="ECO:0000256" key="16">
    <source>
        <dbReference type="PIRSR" id="PIRSR601548-3"/>
    </source>
</evidence>
<gene>
    <name evidence="24" type="ORF">MGAL_10B018429</name>
</gene>
<feature type="disulfide bond" evidence="17 21">
    <location>
        <begin position="338"/>
        <end position="356"/>
    </location>
</feature>
<evidence type="ECO:0000256" key="13">
    <source>
        <dbReference type="PIRSR" id="PIRSR601548-1"/>
    </source>
</evidence>
<dbReference type="OrthoDB" id="10029630at2759"/>
<dbReference type="PRINTS" id="PR00791">
    <property type="entry name" value="PEPDIPTASEA"/>
</dbReference>
<evidence type="ECO:0000313" key="24">
    <source>
        <dbReference type="EMBL" id="VDI76729.1"/>
    </source>
</evidence>
<keyword evidence="9 17" id="KW-1015">Disulfide bond</keyword>
<dbReference type="PANTHER" id="PTHR10514:SF27">
    <property type="entry name" value="ANGIOTENSIN-CONVERTING ENZYME"/>
    <property type="match status" value="1"/>
</dbReference>
<dbReference type="GO" id="GO:0005886">
    <property type="term" value="C:plasma membrane"/>
    <property type="evidence" value="ECO:0007669"/>
    <property type="project" value="TreeGrafter"/>
</dbReference>
<evidence type="ECO:0000256" key="22">
    <source>
        <dbReference type="RuleBase" id="RU361144"/>
    </source>
</evidence>
<feature type="active site" description="Proton donor 1" evidence="13">
    <location>
        <position position="499"/>
    </location>
</feature>
<dbReference type="InterPro" id="IPR001548">
    <property type="entry name" value="Peptidase_M2"/>
</dbReference>
<reference evidence="24" key="1">
    <citation type="submission" date="2018-11" db="EMBL/GenBank/DDBJ databases">
        <authorList>
            <person name="Alioto T."/>
            <person name="Alioto T."/>
        </authorList>
    </citation>
    <scope>NUCLEOTIDE SEQUENCE</scope>
</reference>
<feature type="binding site" evidence="15">
    <location>
        <position position="211"/>
    </location>
    <ligand>
        <name>chloride</name>
        <dbReference type="ChEBI" id="CHEBI:17996"/>
        <label>1</label>
    </ligand>
</feature>